<evidence type="ECO:0000313" key="11">
    <source>
        <dbReference type="Proteomes" id="UP000823631"/>
    </source>
</evidence>
<comment type="catalytic activity">
    <reaction evidence="9">
        <text>an alpha-Kdo-(2-&gt;4)-alpha-Kdo-(2-&gt;6)-lipid IVA + a fatty acyl-[ACP] = an alpha-Kdo-(2-&gt;4)-alpha-Kdo-(2-&gt;6)-(acyl)-lipid IVA + holo-[ACP]</text>
        <dbReference type="Rhea" id="RHEA:69396"/>
        <dbReference type="Rhea" id="RHEA-COMP:9685"/>
        <dbReference type="Rhea" id="RHEA-COMP:14125"/>
        <dbReference type="ChEBI" id="CHEBI:64479"/>
        <dbReference type="ChEBI" id="CHEBI:138651"/>
        <dbReference type="ChEBI" id="CHEBI:176429"/>
        <dbReference type="ChEBI" id="CHEBI:176430"/>
        <dbReference type="EC" id="2.3.1.241"/>
    </reaction>
</comment>
<keyword evidence="3 9" id="KW-0808">Transferase</keyword>
<keyword evidence="1 9" id="KW-1003">Cell membrane</keyword>
<dbReference type="GO" id="GO:0008913">
    <property type="term" value="F:Kdo2-lipid IVA acyltransferase activity"/>
    <property type="evidence" value="ECO:0007669"/>
    <property type="project" value="UniProtKB-EC"/>
</dbReference>
<evidence type="ECO:0000256" key="1">
    <source>
        <dbReference type="ARBA" id="ARBA00022475"/>
    </source>
</evidence>
<keyword evidence="7 9" id="KW-0472">Membrane</keyword>
<evidence type="ECO:0000256" key="9">
    <source>
        <dbReference type="HAMAP-Rule" id="MF_01942"/>
    </source>
</evidence>
<dbReference type="GO" id="GO:0009245">
    <property type="term" value="P:lipid A biosynthetic process"/>
    <property type="evidence" value="ECO:0007669"/>
    <property type="project" value="InterPro"/>
</dbReference>
<evidence type="ECO:0000313" key="10">
    <source>
        <dbReference type="EMBL" id="MBO8416351.1"/>
    </source>
</evidence>
<comment type="subcellular location">
    <subcellularLocation>
        <location evidence="9">Cell inner membrane</location>
        <topology evidence="9">Single-pass membrane protein</topology>
    </subcellularLocation>
</comment>
<dbReference type="GO" id="GO:0036104">
    <property type="term" value="P:Kdo2-lipid A biosynthetic process"/>
    <property type="evidence" value="ECO:0007669"/>
    <property type="project" value="UniProtKB-UniRule"/>
</dbReference>
<dbReference type="NCBIfam" id="TIGR02207">
    <property type="entry name" value="lipid_A_htrB"/>
    <property type="match status" value="1"/>
</dbReference>
<proteinExistence type="inferred from homology"/>
<evidence type="ECO:0000256" key="7">
    <source>
        <dbReference type="ARBA" id="ARBA00023136"/>
    </source>
</evidence>
<evidence type="ECO:0000256" key="2">
    <source>
        <dbReference type="ARBA" id="ARBA00022519"/>
    </source>
</evidence>
<dbReference type="EC" id="2.3.1.241" evidence="9"/>
<reference evidence="10" key="1">
    <citation type="submission" date="2020-10" db="EMBL/GenBank/DDBJ databases">
        <authorList>
            <person name="Gilroy R."/>
        </authorList>
    </citation>
    <scope>NUCLEOTIDE SEQUENCE</scope>
    <source>
        <strain evidence="10">17213</strain>
    </source>
</reference>
<dbReference type="GO" id="GO:0005886">
    <property type="term" value="C:plasma membrane"/>
    <property type="evidence" value="ECO:0007669"/>
    <property type="project" value="UniProtKB-SubCell"/>
</dbReference>
<feature type="transmembrane region" description="Helical" evidence="9">
    <location>
        <begin position="47"/>
        <end position="71"/>
    </location>
</feature>
<comment type="caution">
    <text evidence="10">The sequence shown here is derived from an EMBL/GenBank/DDBJ whole genome shotgun (WGS) entry which is preliminary data.</text>
</comment>
<keyword evidence="5 9" id="KW-0448">Lipopolysaccharide biosynthesis</keyword>
<keyword evidence="6 9" id="KW-1133">Transmembrane helix</keyword>
<keyword evidence="8 9" id="KW-0012">Acyltransferase</keyword>
<dbReference type="EMBL" id="JADINH010000170">
    <property type="protein sequence ID" value="MBO8416351.1"/>
    <property type="molecule type" value="Genomic_DNA"/>
</dbReference>
<dbReference type="InterPro" id="IPR011920">
    <property type="entry name" value="Lipid_A_LpxL_LpxP"/>
</dbReference>
<sequence length="342" mass="39576">MAKKIQLHTSFAKRKEQHRDIVKERGWGKGLTTGIKFSSRLLYPNFWGSWLAIALLYLIVTLLPYPLILALGRKIGRLMGRFIKGRGYIVERNLQLAFPELGDKEREALKLKIFENSGMGVLETGMAWFWSDRRLLKHAFIDEEELKKARELAQSNTRTLVLTCHFVTLELMARIYALLIKPGVGVYRSSDHPVWEFMQVNGRLRCNLALVDRTDPRSMIKALLKGYPIWYAPDQDYGRKVSIFVPFFGVKHAATVTGTRDLAKVKGTVVQPSWTIREQGGYRLYVRDPLTDFPTEDVEADTRRCNQVIEEMIKMAPEQYLWMHRRFKTAPEGEPPRYPEIS</sequence>
<evidence type="ECO:0000256" key="6">
    <source>
        <dbReference type="ARBA" id="ARBA00022989"/>
    </source>
</evidence>
<evidence type="ECO:0000256" key="8">
    <source>
        <dbReference type="ARBA" id="ARBA00023315"/>
    </source>
</evidence>
<dbReference type="InterPro" id="IPR004960">
    <property type="entry name" value="LipA_acyltrans"/>
</dbReference>
<comment type="pathway">
    <text evidence="9">Glycolipid biosynthesis; KDO(2)-lipid A biosynthesis; KDO(2)-lipid A from CMP-3-deoxy-D-manno-octulosonate and lipid IV(A): step 3/4.</text>
</comment>
<dbReference type="GO" id="GO:0009103">
    <property type="term" value="P:lipopolysaccharide biosynthetic process"/>
    <property type="evidence" value="ECO:0007669"/>
    <property type="project" value="UniProtKB-UniRule"/>
</dbReference>
<comment type="similarity">
    <text evidence="9">Belongs to the LpxL/LpxM/LpxP family.</text>
</comment>
<keyword evidence="4 9" id="KW-0812">Transmembrane</keyword>
<gene>
    <name evidence="9 10" type="primary">lpxL</name>
    <name evidence="10" type="ORF">IAB19_08235</name>
</gene>
<dbReference type="PANTHER" id="PTHR30606">
    <property type="entry name" value="LIPID A BIOSYNTHESIS LAUROYL ACYLTRANSFERASE"/>
    <property type="match status" value="1"/>
</dbReference>
<dbReference type="AlphaFoldDB" id="A0A9D9DAV9"/>
<reference evidence="10" key="2">
    <citation type="journal article" date="2021" name="PeerJ">
        <title>Extensive microbial diversity within the chicken gut microbiome revealed by metagenomics and culture.</title>
        <authorList>
            <person name="Gilroy R."/>
            <person name="Ravi A."/>
            <person name="Getino M."/>
            <person name="Pursley I."/>
            <person name="Horton D.L."/>
            <person name="Alikhan N.F."/>
            <person name="Baker D."/>
            <person name="Gharbi K."/>
            <person name="Hall N."/>
            <person name="Watson M."/>
            <person name="Adriaenssens E.M."/>
            <person name="Foster-Nyarko E."/>
            <person name="Jarju S."/>
            <person name="Secka A."/>
            <person name="Antonio M."/>
            <person name="Oren A."/>
            <person name="Chaudhuri R.R."/>
            <person name="La Ragione R."/>
            <person name="Hildebrand F."/>
            <person name="Pallen M.J."/>
        </authorList>
    </citation>
    <scope>NUCLEOTIDE SEQUENCE</scope>
    <source>
        <strain evidence="10">17213</strain>
    </source>
</reference>
<feature type="short sequence motif" description="HXXXXD motif" evidence="9">
    <location>
        <begin position="165"/>
        <end position="170"/>
    </location>
</feature>
<dbReference type="PIRSF" id="PIRSF026649">
    <property type="entry name" value="MsbB"/>
    <property type="match status" value="1"/>
</dbReference>
<protein>
    <recommendedName>
        <fullName evidence="9">Lipid A biosynthesis acyltransferase</fullName>
        <ecNumber evidence="9">2.3.1.241</ecNumber>
    </recommendedName>
    <alternativeName>
        <fullName evidence="9">Kdo(2)-lipid IV(A) acyltransferase</fullName>
    </alternativeName>
</protein>
<comment type="function">
    <text evidence="9">Catalyzes the transfer of an acyl chain from an acyl-[acyl-carrier-protein] (ACP) to a Kdo(2)-lipid IV(A) to form a Kdo(2)-(acyl)-lipid IV(A).</text>
</comment>
<dbReference type="PANTHER" id="PTHR30606:SF9">
    <property type="entry name" value="LIPID A BIOSYNTHESIS LAUROYLTRANSFERASE"/>
    <property type="match status" value="1"/>
</dbReference>
<dbReference type="HAMAP" id="MF_01942">
    <property type="entry name" value="Lipid_A_LpxL_LpxP"/>
    <property type="match status" value="1"/>
</dbReference>
<comment type="pathway">
    <text evidence="9">Bacterial outer membrane biogenesis; lipopolysaccharide biosynthesis.</text>
</comment>
<accession>A0A9D9DAV9</accession>
<evidence type="ECO:0000256" key="4">
    <source>
        <dbReference type="ARBA" id="ARBA00022692"/>
    </source>
</evidence>
<dbReference type="CDD" id="cd07984">
    <property type="entry name" value="LPLAT_LABLAT-like"/>
    <property type="match status" value="1"/>
</dbReference>
<keyword evidence="2 9" id="KW-0997">Cell inner membrane</keyword>
<dbReference type="Pfam" id="PF03279">
    <property type="entry name" value="Lip_A_acyltrans"/>
    <property type="match status" value="1"/>
</dbReference>
<name>A0A9D9DAV9_9GAMM</name>
<evidence type="ECO:0000256" key="3">
    <source>
        <dbReference type="ARBA" id="ARBA00022679"/>
    </source>
</evidence>
<dbReference type="Proteomes" id="UP000823631">
    <property type="component" value="Unassembled WGS sequence"/>
</dbReference>
<organism evidence="10 11">
    <name type="scientific">Candidatus Avisuccinivibrio stercorigallinarum</name>
    <dbReference type="NCBI Taxonomy" id="2840704"/>
    <lineage>
        <taxon>Bacteria</taxon>
        <taxon>Pseudomonadati</taxon>
        <taxon>Pseudomonadota</taxon>
        <taxon>Gammaproteobacteria</taxon>
        <taxon>Aeromonadales</taxon>
        <taxon>Succinivibrionaceae</taxon>
        <taxon>Succinivibrionaceae incertae sedis</taxon>
        <taxon>Candidatus Avisuccinivibrio</taxon>
    </lineage>
</organism>
<evidence type="ECO:0000256" key="5">
    <source>
        <dbReference type="ARBA" id="ARBA00022985"/>
    </source>
</evidence>